<evidence type="ECO:0000256" key="3">
    <source>
        <dbReference type="SAM" id="Phobius"/>
    </source>
</evidence>
<dbReference type="EMBL" id="CAJOBC010000125">
    <property type="protein sequence ID" value="CAF3541249.1"/>
    <property type="molecule type" value="Genomic_DNA"/>
</dbReference>
<dbReference type="EMBL" id="CAJNOQ010000125">
    <property type="protein sequence ID" value="CAF0760431.1"/>
    <property type="molecule type" value="Genomic_DNA"/>
</dbReference>
<gene>
    <name evidence="4" type="ORF">GPM918_LOCUS1353</name>
    <name evidence="5" type="ORF">SRO942_LOCUS1353</name>
</gene>
<comment type="caution">
    <text evidence="4">The sequence shown here is derived from an EMBL/GenBank/DDBJ whole genome shotgun (WGS) entry which is preliminary data.</text>
</comment>
<keyword evidence="3" id="KW-0812">Transmembrane</keyword>
<sequence length="463" mass="53592">MKKRRQLNALLQFRSRNNSGGSVKNDDLLTSSEEELFLPNTKNAAKPHTFRYRRCCNYIRHIISFCLVCIFMIVCAGLAYANVELKHEVLNLSSRVADIEKRLSSFEFNHLLTTIDSIKTRLMTVEKWNGTYIYEQLNKLHTDFNRMAARLSKVNNDDVEHEQTSPTDVELTEKLHIIEQKSSKLKEVSDELEKLEKESEGQMTNLIYSNEKSKHFDKSLIEHLLEQENKKNLEEDIVRLSSTVGSFNKTLQSAASMWKKELDDLRTDLHLLNQTSSSKEQILSDLMHSFKQLNSLVQNSSSETSRMIETFQTDINNIRNKINNCKQPQSIVEVLIPTTSTTFEQTLHSNITEQNSSSIVPIITTITDKTILIDHDRKTVAIDQNNKTNDTHNEELAYTADNNYEQKSYHINDKISVEDDDEVSYLQRLFSPRKKTKSDNEKIDISTLMEDTAQRSRKNKHHK</sequence>
<feature type="transmembrane region" description="Helical" evidence="3">
    <location>
        <begin position="58"/>
        <end position="81"/>
    </location>
</feature>
<evidence type="ECO:0000313" key="6">
    <source>
        <dbReference type="Proteomes" id="UP000663829"/>
    </source>
</evidence>
<protein>
    <submittedName>
        <fullName evidence="4">Uncharacterized protein</fullName>
    </submittedName>
</protein>
<keyword evidence="3" id="KW-1133">Transmembrane helix</keyword>
<keyword evidence="1" id="KW-0175">Coiled coil</keyword>
<evidence type="ECO:0000313" key="4">
    <source>
        <dbReference type="EMBL" id="CAF0760431.1"/>
    </source>
</evidence>
<evidence type="ECO:0000256" key="2">
    <source>
        <dbReference type="SAM" id="MobiDB-lite"/>
    </source>
</evidence>
<dbReference type="Proteomes" id="UP000681722">
    <property type="component" value="Unassembled WGS sequence"/>
</dbReference>
<keyword evidence="3" id="KW-0472">Membrane</keyword>
<evidence type="ECO:0000256" key="1">
    <source>
        <dbReference type="SAM" id="Coils"/>
    </source>
</evidence>
<accession>A0A813PZG5</accession>
<feature type="coiled-coil region" evidence="1">
    <location>
        <begin position="178"/>
        <end position="205"/>
    </location>
</feature>
<feature type="region of interest" description="Disordered" evidence="2">
    <location>
        <begin position="432"/>
        <end position="463"/>
    </location>
</feature>
<name>A0A813PZG5_9BILA</name>
<keyword evidence="6" id="KW-1185">Reference proteome</keyword>
<reference evidence="4" key="1">
    <citation type="submission" date="2021-02" db="EMBL/GenBank/DDBJ databases">
        <authorList>
            <person name="Nowell W R."/>
        </authorList>
    </citation>
    <scope>NUCLEOTIDE SEQUENCE</scope>
</reference>
<proteinExistence type="predicted"/>
<evidence type="ECO:0000313" key="5">
    <source>
        <dbReference type="EMBL" id="CAF3541249.1"/>
    </source>
</evidence>
<dbReference type="OrthoDB" id="10009315at2759"/>
<organism evidence="4 6">
    <name type="scientific">Didymodactylos carnosus</name>
    <dbReference type="NCBI Taxonomy" id="1234261"/>
    <lineage>
        <taxon>Eukaryota</taxon>
        <taxon>Metazoa</taxon>
        <taxon>Spiralia</taxon>
        <taxon>Gnathifera</taxon>
        <taxon>Rotifera</taxon>
        <taxon>Eurotatoria</taxon>
        <taxon>Bdelloidea</taxon>
        <taxon>Philodinida</taxon>
        <taxon>Philodinidae</taxon>
        <taxon>Didymodactylos</taxon>
    </lineage>
</organism>
<dbReference type="Proteomes" id="UP000663829">
    <property type="component" value="Unassembled WGS sequence"/>
</dbReference>
<dbReference type="AlphaFoldDB" id="A0A813PZG5"/>